<accession>A0ABD0QWE2</accession>
<dbReference type="Proteomes" id="UP001529510">
    <property type="component" value="Unassembled WGS sequence"/>
</dbReference>
<dbReference type="AlphaFoldDB" id="A0ABD0QWE2"/>
<sequence>DPADRFTSDPLIPVAQSVTPMGSALNNLVVSCASAVGERVVSTYEALSLRKVIGYW</sequence>
<gene>
    <name evidence="1" type="ORF">M9458_013207</name>
</gene>
<organism evidence="1 2">
    <name type="scientific">Cirrhinus mrigala</name>
    <name type="common">Mrigala</name>
    <dbReference type="NCBI Taxonomy" id="683832"/>
    <lineage>
        <taxon>Eukaryota</taxon>
        <taxon>Metazoa</taxon>
        <taxon>Chordata</taxon>
        <taxon>Craniata</taxon>
        <taxon>Vertebrata</taxon>
        <taxon>Euteleostomi</taxon>
        <taxon>Actinopterygii</taxon>
        <taxon>Neopterygii</taxon>
        <taxon>Teleostei</taxon>
        <taxon>Ostariophysi</taxon>
        <taxon>Cypriniformes</taxon>
        <taxon>Cyprinidae</taxon>
        <taxon>Labeoninae</taxon>
        <taxon>Labeonini</taxon>
        <taxon>Cirrhinus</taxon>
    </lineage>
</organism>
<protein>
    <submittedName>
        <fullName evidence="1">Uncharacterized protein</fullName>
    </submittedName>
</protein>
<evidence type="ECO:0000313" key="2">
    <source>
        <dbReference type="Proteomes" id="UP001529510"/>
    </source>
</evidence>
<comment type="caution">
    <text evidence="1">The sequence shown here is derived from an EMBL/GenBank/DDBJ whole genome shotgun (WGS) entry which is preliminary data.</text>
</comment>
<name>A0ABD0QWE2_CIRMR</name>
<keyword evidence="2" id="KW-1185">Reference proteome</keyword>
<feature type="non-terminal residue" evidence="1">
    <location>
        <position position="56"/>
    </location>
</feature>
<reference evidence="1 2" key="1">
    <citation type="submission" date="2024-05" db="EMBL/GenBank/DDBJ databases">
        <title>Genome sequencing and assembly of Indian major carp, Cirrhinus mrigala (Hamilton, 1822).</title>
        <authorList>
            <person name="Mohindra V."/>
            <person name="Chowdhury L.M."/>
            <person name="Lal K."/>
            <person name="Jena J.K."/>
        </authorList>
    </citation>
    <scope>NUCLEOTIDE SEQUENCE [LARGE SCALE GENOMIC DNA]</scope>
    <source>
        <strain evidence="1">CM1030</strain>
        <tissue evidence="1">Blood</tissue>
    </source>
</reference>
<proteinExistence type="predicted"/>
<evidence type="ECO:0000313" key="1">
    <source>
        <dbReference type="EMBL" id="KAL0190509.1"/>
    </source>
</evidence>
<dbReference type="EMBL" id="JAMKFB020000006">
    <property type="protein sequence ID" value="KAL0190509.1"/>
    <property type="molecule type" value="Genomic_DNA"/>
</dbReference>
<feature type="non-terminal residue" evidence="1">
    <location>
        <position position="1"/>
    </location>
</feature>